<evidence type="ECO:0000313" key="3">
    <source>
        <dbReference type="EMBL" id="KAK4494415.1"/>
    </source>
</evidence>
<name>A0ABR0DZ10_ZASCE</name>
<keyword evidence="1" id="KW-0560">Oxidoreductase</keyword>
<evidence type="ECO:0000256" key="2">
    <source>
        <dbReference type="SAM" id="MobiDB-lite"/>
    </source>
</evidence>
<organism evidence="3 4">
    <name type="scientific">Zasmidium cellare</name>
    <name type="common">Wine cellar mold</name>
    <name type="synonym">Racodium cellare</name>
    <dbReference type="NCBI Taxonomy" id="395010"/>
    <lineage>
        <taxon>Eukaryota</taxon>
        <taxon>Fungi</taxon>
        <taxon>Dikarya</taxon>
        <taxon>Ascomycota</taxon>
        <taxon>Pezizomycotina</taxon>
        <taxon>Dothideomycetes</taxon>
        <taxon>Dothideomycetidae</taxon>
        <taxon>Mycosphaerellales</taxon>
        <taxon>Mycosphaerellaceae</taxon>
        <taxon>Zasmidium</taxon>
    </lineage>
</organism>
<evidence type="ECO:0000313" key="4">
    <source>
        <dbReference type="Proteomes" id="UP001305779"/>
    </source>
</evidence>
<dbReference type="EMBL" id="JAXOVC010000014">
    <property type="protein sequence ID" value="KAK4494415.1"/>
    <property type="molecule type" value="Genomic_DNA"/>
</dbReference>
<evidence type="ECO:0000256" key="1">
    <source>
        <dbReference type="ARBA" id="ARBA00023002"/>
    </source>
</evidence>
<comment type="caution">
    <text evidence="3">The sequence shown here is derived from an EMBL/GenBank/DDBJ whole genome shotgun (WGS) entry which is preliminary data.</text>
</comment>
<proteinExistence type="predicted"/>
<reference evidence="3 4" key="1">
    <citation type="journal article" date="2023" name="G3 (Bethesda)">
        <title>A chromosome-level genome assembly of Zasmidium syzygii isolated from banana leaves.</title>
        <authorList>
            <person name="van Westerhoven A.C."/>
            <person name="Mehrabi R."/>
            <person name="Talebi R."/>
            <person name="Steentjes M.B.F."/>
            <person name="Corcolon B."/>
            <person name="Chong P.A."/>
            <person name="Kema G.H.J."/>
            <person name="Seidl M.F."/>
        </authorList>
    </citation>
    <scope>NUCLEOTIDE SEQUENCE [LARGE SCALE GENOMIC DNA]</scope>
    <source>
        <strain evidence="3 4">P124</strain>
    </source>
</reference>
<dbReference type="PANTHER" id="PTHR35870">
    <property type="entry name" value="PROTEIN, PUTATIVE (AFU_ORTHOLOGUE AFUA_5G03330)-RELATED"/>
    <property type="match status" value="1"/>
</dbReference>
<dbReference type="Pfam" id="PF14027">
    <property type="entry name" value="Questin_oxidase"/>
    <property type="match status" value="1"/>
</dbReference>
<keyword evidence="4" id="KW-1185">Reference proteome</keyword>
<accession>A0ABR0DZ10</accession>
<dbReference type="Proteomes" id="UP001305779">
    <property type="component" value="Unassembled WGS sequence"/>
</dbReference>
<dbReference type="PANTHER" id="PTHR35870:SF6">
    <property type="entry name" value="MGS207 PROTEIN"/>
    <property type="match status" value="1"/>
</dbReference>
<evidence type="ECO:0008006" key="5">
    <source>
        <dbReference type="Google" id="ProtNLM"/>
    </source>
</evidence>
<sequence>MANTSAIRLPLSRPVKDLEPTNRYDLTAPSDERQETLRDLLLTHHGAAAPLREPHLILHDHMPHILCSALNLGQSSEVLKETHDNIMETLVKIDHTFPRGEKIEKGRLREYFKKREYTVAFMDFFDEEFRKENGDWKKVVHNYLFEQKPPLMNGLVGGLGHPMIHLAYAYDFECKEVASEGLSLLCTDYSDFHTLLDEPHPDTSTYKTTSLIEIFERVSQDPRFDNLCEYPGAAEMEKVMQRGGAAIIEHWNAWEIKDPLLQLEQACDMATLLAMSTYDDEQEFDFFLLHLMTSAHAMRSLWLHIPLDKQVAMLREFAILTVSTYVCQQRPPIRADSIENVDVTGRDWNWVKKAAREHPAATIDVHFYKAIRAPLGFEETWGDKDGWYLKAALLYLDKFKGWTGFGAGIPGFDEKQEGWSARTGNGPAEKL</sequence>
<gene>
    <name evidence="3" type="ORF">PRZ48_014713</name>
</gene>
<feature type="region of interest" description="Disordered" evidence="2">
    <location>
        <begin position="1"/>
        <end position="26"/>
    </location>
</feature>
<dbReference type="InterPro" id="IPR025337">
    <property type="entry name" value="Questin_oxidase-like"/>
</dbReference>
<protein>
    <recommendedName>
        <fullName evidence="5">Oxidoreductase AflY</fullName>
    </recommendedName>
</protein>